<evidence type="ECO:0000313" key="4">
    <source>
        <dbReference type="Proteomes" id="UP000499080"/>
    </source>
</evidence>
<evidence type="ECO:0000256" key="1">
    <source>
        <dbReference type="SAM" id="MobiDB-lite"/>
    </source>
</evidence>
<dbReference type="EMBL" id="BGPR01006630">
    <property type="protein sequence ID" value="GBN20532.1"/>
    <property type="molecule type" value="Genomic_DNA"/>
</dbReference>
<sequence>MISKSSIAKGPLTEIQMPSPEDPVRKLQTVHECREKFGMETDISVKVLTMTTVDPCSSCEIQKAQLEDPAIKPILEKKLNSEDRPSWQEIGESCNKTILGSLGLLTS</sequence>
<keyword evidence="4" id="KW-1185">Reference proteome</keyword>
<dbReference type="OrthoDB" id="425619at2759"/>
<evidence type="ECO:0000313" key="3">
    <source>
        <dbReference type="EMBL" id="GBN29214.1"/>
    </source>
</evidence>
<gene>
    <name evidence="3" type="ORF">AVEN_158332_1</name>
    <name evidence="2" type="ORF">AVEN_65761_1</name>
</gene>
<protein>
    <submittedName>
        <fullName evidence="3">Uncharacterized protein</fullName>
    </submittedName>
</protein>
<comment type="caution">
    <text evidence="3">The sequence shown here is derived from an EMBL/GenBank/DDBJ whole genome shotgun (WGS) entry which is preliminary data.</text>
</comment>
<dbReference type="AlphaFoldDB" id="A0A4Y2MSB8"/>
<name>A0A4Y2MSB8_ARAVE</name>
<proteinExistence type="predicted"/>
<reference evidence="3 4" key="1">
    <citation type="journal article" date="2019" name="Sci. Rep.">
        <title>Orb-weaving spider Araneus ventricosus genome elucidates the spidroin gene catalogue.</title>
        <authorList>
            <person name="Kono N."/>
            <person name="Nakamura H."/>
            <person name="Ohtoshi R."/>
            <person name="Moran D.A.P."/>
            <person name="Shinohara A."/>
            <person name="Yoshida Y."/>
            <person name="Fujiwara M."/>
            <person name="Mori M."/>
            <person name="Tomita M."/>
            <person name="Arakawa K."/>
        </authorList>
    </citation>
    <scope>NUCLEOTIDE SEQUENCE [LARGE SCALE GENOMIC DNA]</scope>
</reference>
<evidence type="ECO:0000313" key="2">
    <source>
        <dbReference type="EMBL" id="GBN20532.1"/>
    </source>
</evidence>
<feature type="region of interest" description="Disordered" evidence="1">
    <location>
        <begin position="1"/>
        <end position="21"/>
    </location>
</feature>
<dbReference type="Proteomes" id="UP000499080">
    <property type="component" value="Unassembled WGS sequence"/>
</dbReference>
<accession>A0A4Y2MSB8</accession>
<organism evidence="3 4">
    <name type="scientific">Araneus ventricosus</name>
    <name type="common">Orbweaver spider</name>
    <name type="synonym">Epeira ventricosa</name>
    <dbReference type="NCBI Taxonomy" id="182803"/>
    <lineage>
        <taxon>Eukaryota</taxon>
        <taxon>Metazoa</taxon>
        <taxon>Ecdysozoa</taxon>
        <taxon>Arthropoda</taxon>
        <taxon>Chelicerata</taxon>
        <taxon>Arachnida</taxon>
        <taxon>Araneae</taxon>
        <taxon>Araneomorphae</taxon>
        <taxon>Entelegynae</taxon>
        <taxon>Araneoidea</taxon>
        <taxon>Araneidae</taxon>
        <taxon>Araneus</taxon>
    </lineage>
</organism>
<dbReference type="EMBL" id="BGPR01007750">
    <property type="protein sequence ID" value="GBN29214.1"/>
    <property type="molecule type" value="Genomic_DNA"/>
</dbReference>